<feature type="region of interest" description="Disordered" evidence="1">
    <location>
        <begin position="1"/>
        <end position="33"/>
    </location>
</feature>
<evidence type="ECO:0000313" key="2">
    <source>
        <dbReference type="EMBL" id="ADQ69227.1"/>
    </source>
</evidence>
<gene>
    <name evidence="2" type="ordered locus">Hbor_39130</name>
</gene>
<dbReference type="GeneID" id="54124688"/>
<feature type="compositionally biased region" description="Polar residues" evidence="1">
    <location>
        <begin position="13"/>
        <end position="33"/>
    </location>
</feature>
<dbReference type="Proteomes" id="UP000006663">
    <property type="component" value="Plasmid pHBOR03"/>
</dbReference>
<evidence type="ECO:0000256" key="1">
    <source>
        <dbReference type="SAM" id="MobiDB-lite"/>
    </source>
</evidence>
<dbReference type="RefSeq" id="WP_013446639.1">
    <property type="nucleotide sequence ID" value="NC_014736.1"/>
</dbReference>
<keyword evidence="2" id="KW-0614">Plasmid</keyword>
<geneLocation type="plasmid" evidence="2 3">
    <name>pHBOR03</name>
</geneLocation>
<evidence type="ECO:0000313" key="3">
    <source>
        <dbReference type="Proteomes" id="UP000006663"/>
    </source>
</evidence>
<accession>E4NW07</accession>
<reference evidence="3" key="1">
    <citation type="journal article" date="2009" name="Stand. Genomic Sci.">
        <title>Complete genome sequence of Halogeometricum borinquense type strain (PR3).</title>
        <authorList>
            <person name="Malfatti S."/>
            <person name="Tindall B.J."/>
            <person name="Schneider S."/>
            <person name="Fahnrich R."/>
            <person name="Lapidus A."/>
            <person name="Labuttii K."/>
            <person name="Copeland A."/>
            <person name="Glavina Del Rio T."/>
            <person name="Nolan M."/>
            <person name="Chen F."/>
            <person name="Lucas S."/>
            <person name="Tice H."/>
            <person name="Cheng J.F."/>
            <person name="Bruce D."/>
            <person name="Goodwin L."/>
            <person name="Pitluck S."/>
            <person name="Anderson I."/>
            <person name="Pati A."/>
            <person name="Ivanova N."/>
            <person name="Mavromatis K."/>
            <person name="Chen A."/>
            <person name="Palaniappan K."/>
            <person name="D'haeseleer P."/>
            <person name="Goker M."/>
            <person name="Bristow J."/>
            <person name="Eisen J.A."/>
            <person name="Markowitz V."/>
            <person name="Hugenholtz P."/>
            <person name="Kyrpides N.C."/>
            <person name="Klenk H.P."/>
            <person name="Chain P."/>
        </authorList>
    </citation>
    <scope>NUCLEOTIDE SEQUENCE [LARGE SCALE GENOMIC DNA]</scope>
    <source>
        <strain evidence="3">ATCC 700274 / DSM 11551 / JCM 10706 / KCTC 4070 / PR3</strain>
        <plasmid evidence="3">pHBOR03</plasmid>
    </source>
</reference>
<dbReference type="KEGG" id="hbo:Hbor_39130"/>
<keyword evidence="3" id="KW-1185">Reference proteome</keyword>
<protein>
    <submittedName>
        <fullName evidence="2">Uncharacterized protein</fullName>
    </submittedName>
</protein>
<dbReference type="EMBL" id="CP001693">
    <property type="protein sequence ID" value="ADQ69227.1"/>
    <property type="molecule type" value="Genomic_DNA"/>
</dbReference>
<sequence length="48" mass="5081">MPSTPDLERPPNGVSTSHSGQHPSMRSAMSKSFTTAFQTGHLVLGQSP</sequence>
<name>E4NW07_HALBP</name>
<dbReference type="HOGENOM" id="CLU_3147850_0_0_2"/>
<organism evidence="2 3">
    <name type="scientific">Halogeometricum borinquense (strain ATCC 700274 / DSM 11551 / JCM 10706 / KCTC 4070 / PR3)</name>
    <dbReference type="NCBI Taxonomy" id="469382"/>
    <lineage>
        <taxon>Archaea</taxon>
        <taxon>Methanobacteriati</taxon>
        <taxon>Methanobacteriota</taxon>
        <taxon>Stenosarchaea group</taxon>
        <taxon>Halobacteria</taxon>
        <taxon>Halobacteriales</taxon>
        <taxon>Haloferacaceae</taxon>
        <taxon>Halogeometricum</taxon>
    </lineage>
</organism>
<proteinExistence type="predicted"/>
<dbReference type="AlphaFoldDB" id="E4NW07"/>